<keyword evidence="4" id="KW-0997">Cell inner membrane</keyword>
<protein>
    <submittedName>
        <fullName evidence="10">YeeE/YedE family protein</fullName>
    </submittedName>
</protein>
<evidence type="ECO:0000313" key="10">
    <source>
        <dbReference type="EMBL" id="PLC56013.1"/>
    </source>
</evidence>
<feature type="transmembrane region" description="Helical" evidence="9">
    <location>
        <begin position="137"/>
        <end position="154"/>
    </location>
</feature>
<evidence type="ECO:0000256" key="9">
    <source>
        <dbReference type="SAM" id="Phobius"/>
    </source>
</evidence>
<keyword evidence="7 9" id="KW-0472">Membrane</keyword>
<dbReference type="RefSeq" id="WP_101770420.1">
    <property type="nucleotide sequence ID" value="NZ_JABJXE010000048.1"/>
</dbReference>
<feature type="transmembrane region" description="Helical" evidence="9">
    <location>
        <begin position="306"/>
        <end position="327"/>
    </location>
</feature>
<dbReference type="OrthoDB" id="9794165at2"/>
<keyword evidence="11" id="KW-1185">Reference proteome</keyword>
<comment type="similarity">
    <text evidence="8">Belongs to the TsuA/YedE (TC 9.B.102) family.</text>
</comment>
<evidence type="ECO:0000256" key="1">
    <source>
        <dbReference type="ARBA" id="ARBA00004429"/>
    </source>
</evidence>
<evidence type="ECO:0000256" key="2">
    <source>
        <dbReference type="ARBA" id="ARBA00022448"/>
    </source>
</evidence>
<gene>
    <name evidence="10" type="ORF">CIK00_20685</name>
</gene>
<evidence type="ECO:0000256" key="5">
    <source>
        <dbReference type="ARBA" id="ARBA00022692"/>
    </source>
</evidence>
<dbReference type="GO" id="GO:0005886">
    <property type="term" value="C:plasma membrane"/>
    <property type="evidence" value="ECO:0007669"/>
    <property type="project" value="UniProtKB-SubCell"/>
</dbReference>
<accession>A0A2N4ULY5</accession>
<dbReference type="Proteomes" id="UP000234420">
    <property type="component" value="Unassembled WGS sequence"/>
</dbReference>
<comment type="subcellular location">
    <subcellularLocation>
        <location evidence="1">Cell inner membrane</location>
        <topology evidence="1">Multi-pass membrane protein</topology>
    </subcellularLocation>
</comment>
<reference evidence="10 11" key="1">
    <citation type="journal article" date="2018" name="Syst. Appl. Microbiol.">
        <title>Photobacterium carnosum sp. nov., isolated from spoiled modified atmosphere packaged poultry meat.</title>
        <authorList>
            <person name="Hilgarth M."/>
            <person name="Fuertes S."/>
            <person name="Ehrmann M."/>
            <person name="Vogel R.F."/>
        </authorList>
    </citation>
    <scope>NUCLEOTIDE SEQUENCE [LARGE SCALE GENOMIC DNA]</scope>
    <source>
        <strain evidence="10 11">TMW 2.2021</strain>
    </source>
</reference>
<feature type="transmembrane region" description="Helical" evidence="9">
    <location>
        <begin position="63"/>
        <end position="89"/>
    </location>
</feature>
<evidence type="ECO:0000256" key="7">
    <source>
        <dbReference type="ARBA" id="ARBA00023136"/>
    </source>
</evidence>
<keyword evidence="3" id="KW-1003">Cell membrane</keyword>
<keyword evidence="2" id="KW-0813">Transport</keyword>
<feature type="transmembrane region" description="Helical" evidence="9">
    <location>
        <begin position="347"/>
        <end position="363"/>
    </location>
</feature>
<evidence type="ECO:0000256" key="8">
    <source>
        <dbReference type="ARBA" id="ARBA00035655"/>
    </source>
</evidence>
<name>A0A2N4ULY5_9GAMM</name>
<feature type="transmembrane region" description="Helical" evidence="9">
    <location>
        <begin position="28"/>
        <end position="51"/>
    </location>
</feature>
<comment type="caution">
    <text evidence="10">The sequence shown here is derived from an EMBL/GenBank/DDBJ whole genome shotgun (WGS) entry which is preliminary data.</text>
</comment>
<evidence type="ECO:0000256" key="6">
    <source>
        <dbReference type="ARBA" id="ARBA00022989"/>
    </source>
</evidence>
<dbReference type="AlphaFoldDB" id="A0A2N4ULY5"/>
<proteinExistence type="inferred from homology"/>
<keyword evidence="6 9" id="KW-1133">Transmembrane helix</keyword>
<dbReference type="Pfam" id="PF04143">
    <property type="entry name" value="Sulf_transp"/>
    <property type="match status" value="1"/>
</dbReference>
<dbReference type="EMBL" id="NPIB01000046">
    <property type="protein sequence ID" value="PLC56013.1"/>
    <property type="molecule type" value="Genomic_DNA"/>
</dbReference>
<evidence type="ECO:0000256" key="3">
    <source>
        <dbReference type="ARBA" id="ARBA00022475"/>
    </source>
</evidence>
<dbReference type="PANTHER" id="PTHR30574">
    <property type="entry name" value="INNER MEMBRANE PROTEIN YEDE"/>
    <property type="match status" value="1"/>
</dbReference>
<sequence>MNKKHIIPIIFLTIFLLLWLEQTLGIKWALMAFIGFLLGFTLSFSGFGIVFGWRQMLTKCDSFYVRSCLITISIEIVLFTICLSFGHAFFGGKMVGNIIPIGIPFIGGAFLFGCGMQLAGVCASGTLYCCGEAKPRFWIVLIFYGIGTLIGHYYQQIINTTFHSQVVLMKDLTGGFLSGALLNLAFVGLLFVVFSRTEFKRTKQVQPLLRGKHLFWRDGHFTILTGGIIIALLNSSIVAIYGSAWTITGAIYDMALRCASWFGLFNNYPKLAQPLFSNPMVGMFWAGVLGAALSKCIRNKQNDNPINIKIIMASIIGGLLMGIGAMYAACNLGGFFDGTASGSLHGWLWMFVALFGSIFGIKLRQFFYN</sequence>
<organism evidence="10 11">
    <name type="scientific">Photobacterium carnosum</name>
    <dbReference type="NCBI Taxonomy" id="2023717"/>
    <lineage>
        <taxon>Bacteria</taxon>
        <taxon>Pseudomonadati</taxon>
        <taxon>Pseudomonadota</taxon>
        <taxon>Gammaproteobacteria</taxon>
        <taxon>Vibrionales</taxon>
        <taxon>Vibrionaceae</taxon>
        <taxon>Photobacterium</taxon>
    </lineage>
</organism>
<feature type="transmembrane region" description="Helical" evidence="9">
    <location>
        <begin position="174"/>
        <end position="194"/>
    </location>
</feature>
<feature type="transmembrane region" description="Helical" evidence="9">
    <location>
        <begin position="101"/>
        <end position="130"/>
    </location>
</feature>
<feature type="transmembrane region" description="Helical" evidence="9">
    <location>
        <begin position="221"/>
        <end position="244"/>
    </location>
</feature>
<dbReference type="PANTHER" id="PTHR30574:SF1">
    <property type="entry name" value="SULPHUR TRANSPORT DOMAIN-CONTAINING PROTEIN"/>
    <property type="match status" value="1"/>
</dbReference>
<dbReference type="InterPro" id="IPR007272">
    <property type="entry name" value="Sulf_transp_TsuA/YedE"/>
</dbReference>
<feature type="transmembrane region" description="Helical" evidence="9">
    <location>
        <begin position="275"/>
        <end position="294"/>
    </location>
</feature>
<evidence type="ECO:0000256" key="4">
    <source>
        <dbReference type="ARBA" id="ARBA00022519"/>
    </source>
</evidence>
<keyword evidence="5 9" id="KW-0812">Transmembrane</keyword>
<dbReference type="GeneID" id="69967031"/>
<feature type="transmembrane region" description="Helical" evidence="9">
    <location>
        <begin position="5"/>
        <end position="22"/>
    </location>
</feature>
<evidence type="ECO:0000313" key="11">
    <source>
        <dbReference type="Proteomes" id="UP000234420"/>
    </source>
</evidence>